<dbReference type="SUPFAM" id="SSF81383">
    <property type="entry name" value="F-box domain"/>
    <property type="match status" value="1"/>
</dbReference>
<dbReference type="EMBL" id="KI517683">
    <property type="protein sequence ID" value="ESQ34449.1"/>
    <property type="molecule type" value="Genomic_DNA"/>
</dbReference>
<dbReference type="KEGG" id="eus:EUTSA_v10009814mg"/>
<dbReference type="InterPro" id="IPR006527">
    <property type="entry name" value="F-box-assoc_dom_typ1"/>
</dbReference>
<gene>
    <name evidence="2" type="ORF">EUTSA_v10009814mg</name>
</gene>
<dbReference type="SMART" id="SM00256">
    <property type="entry name" value="FBOX"/>
    <property type="match status" value="1"/>
</dbReference>
<dbReference type="OrthoDB" id="1080063at2759"/>
<dbReference type="Pfam" id="PF00646">
    <property type="entry name" value="F-box"/>
    <property type="match status" value="1"/>
</dbReference>
<dbReference type="AlphaFoldDB" id="V4KSZ5"/>
<dbReference type="Gramene" id="ESQ34449">
    <property type="protein sequence ID" value="ESQ34449"/>
    <property type="gene ID" value="EUTSA_v10009814mg"/>
</dbReference>
<proteinExistence type="predicted"/>
<dbReference type="STRING" id="72664.V4KSZ5"/>
<reference evidence="2 3" key="1">
    <citation type="journal article" date="2013" name="Front. Plant Sci.">
        <title>The Reference Genome of the Halophytic Plant Eutrema salsugineum.</title>
        <authorList>
            <person name="Yang R."/>
            <person name="Jarvis D.E."/>
            <person name="Chen H."/>
            <person name="Beilstein M.A."/>
            <person name="Grimwood J."/>
            <person name="Jenkins J."/>
            <person name="Shu S."/>
            <person name="Prochnik S."/>
            <person name="Xin M."/>
            <person name="Ma C."/>
            <person name="Schmutz J."/>
            <person name="Wing R.A."/>
            <person name="Mitchell-Olds T."/>
            <person name="Schumaker K.S."/>
            <person name="Wang X."/>
        </authorList>
    </citation>
    <scope>NUCLEOTIDE SEQUENCE [LARGE SCALE GENOMIC DNA]</scope>
</reference>
<accession>V4KSZ5</accession>
<dbReference type="Proteomes" id="UP000030689">
    <property type="component" value="Unassembled WGS sequence"/>
</dbReference>
<dbReference type="InterPro" id="IPR036047">
    <property type="entry name" value="F-box-like_dom_sf"/>
</dbReference>
<dbReference type="PROSITE" id="PS50181">
    <property type="entry name" value="FBOX"/>
    <property type="match status" value="1"/>
</dbReference>
<dbReference type="OMA" id="HICWHEI"/>
<dbReference type="NCBIfam" id="TIGR01640">
    <property type="entry name" value="F_box_assoc_1"/>
    <property type="match status" value="1"/>
</dbReference>
<keyword evidence="3" id="KW-1185">Reference proteome</keyword>
<dbReference type="PANTHER" id="PTHR31672:SF13">
    <property type="entry name" value="F-BOX PROTEIN CPR30-LIKE"/>
    <property type="match status" value="1"/>
</dbReference>
<dbReference type="PANTHER" id="PTHR31672">
    <property type="entry name" value="BNACNNG10540D PROTEIN"/>
    <property type="match status" value="1"/>
</dbReference>
<organism evidence="2 3">
    <name type="scientific">Eutrema salsugineum</name>
    <name type="common">Saltwater cress</name>
    <name type="synonym">Sisymbrium salsugineum</name>
    <dbReference type="NCBI Taxonomy" id="72664"/>
    <lineage>
        <taxon>Eukaryota</taxon>
        <taxon>Viridiplantae</taxon>
        <taxon>Streptophyta</taxon>
        <taxon>Embryophyta</taxon>
        <taxon>Tracheophyta</taxon>
        <taxon>Spermatophyta</taxon>
        <taxon>Magnoliopsida</taxon>
        <taxon>eudicotyledons</taxon>
        <taxon>Gunneridae</taxon>
        <taxon>Pentapetalae</taxon>
        <taxon>rosids</taxon>
        <taxon>malvids</taxon>
        <taxon>Brassicales</taxon>
        <taxon>Brassicaceae</taxon>
        <taxon>Eutremeae</taxon>
        <taxon>Eutrema</taxon>
    </lineage>
</organism>
<dbReference type="InterPro" id="IPR001810">
    <property type="entry name" value="F-box_dom"/>
</dbReference>
<dbReference type="Gene3D" id="1.20.1280.50">
    <property type="match status" value="1"/>
</dbReference>
<evidence type="ECO:0000313" key="3">
    <source>
        <dbReference type="Proteomes" id="UP000030689"/>
    </source>
</evidence>
<name>V4KSZ5_EUTSA</name>
<dbReference type="Pfam" id="PF07734">
    <property type="entry name" value="FBA_1"/>
    <property type="match status" value="1"/>
</dbReference>
<protein>
    <recommendedName>
        <fullName evidence="1">F-box domain-containing protein</fullName>
    </recommendedName>
</protein>
<dbReference type="InterPro" id="IPR017451">
    <property type="entry name" value="F-box-assoc_interact_dom"/>
</dbReference>
<dbReference type="InterPro" id="IPR050796">
    <property type="entry name" value="SCF_F-box_component"/>
</dbReference>
<sequence>MTIISDLPEHLVEEIVSRVPLKLMRTVRLTCKKWETLYKSQSFSKLQFGKTTASKEGESMMVAVMDFSLYLMSLVFAVDGEPSIQTKGTLTCDNEQVKISQVFHCDGLLSCILKADRTKVMVWNPYWGETRCIEFRYTHLTCEWDWCSYALGYEDKNSCRSYKLLRYIDHGNHVPKQQELFLYEIYDFDSGLWKTLNVTPNWRIAYYQRGVSLKGDTYWYASERNSDDDLDSHIICFDFTNETFGPLLRLPFNVGNDDYVTLSCVSREEKLAVLLGHIHIRPEEFEIWISTKIEAEKVSWSKFLTRDTRPYFIADTIFTDEEKKVVISFKQDYCRKTFSIIEEAEYCKELYVRELADLRCRPNACSYVPSLVQIKQPAGGGKKETQ</sequence>
<evidence type="ECO:0000313" key="2">
    <source>
        <dbReference type="EMBL" id="ESQ34449.1"/>
    </source>
</evidence>
<feature type="domain" description="F-box" evidence="1">
    <location>
        <begin position="1"/>
        <end position="46"/>
    </location>
</feature>
<evidence type="ECO:0000259" key="1">
    <source>
        <dbReference type="PROSITE" id="PS50181"/>
    </source>
</evidence>